<comment type="function">
    <text evidence="13">Involved in the heme biosynthesis. Catalyzes the anaerobic oxidative decarboxylation of propionate groups of rings A and B of coproporphyrinogen III to yield the vinyl groups in protoporphyrinogen IX.</text>
</comment>
<feature type="binding site" evidence="16">
    <location>
        <position position="183"/>
    </location>
    <ligand>
        <name>S-adenosyl-L-methionine</name>
        <dbReference type="ChEBI" id="CHEBI:59789"/>
        <label>2</label>
    </ligand>
</feature>
<dbReference type="GO" id="GO:0051989">
    <property type="term" value="F:coproporphyrinogen dehydrogenase activity"/>
    <property type="evidence" value="ECO:0007669"/>
    <property type="project" value="UniProtKB-EC"/>
</dbReference>
<keyword evidence="9 15" id="KW-0560">Oxidoreductase</keyword>
<comment type="similarity">
    <text evidence="3 15">Belongs to the anaerobic coproporphyrinogen-III oxidase family.</text>
</comment>
<evidence type="ECO:0000256" key="11">
    <source>
        <dbReference type="ARBA" id="ARBA00023014"/>
    </source>
</evidence>
<feature type="binding site" evidence="17">
    <location>
        <position position="64"/>
    </location>
    <ligand>
        <name>[4Fe-4S] cluster</name>
        <dbReference type="ChEBI" id="CHEBI:49883"/>
        <note>4Fe-4S-S-AdoMet</note>
    </ligand>
</feature>
<comment type="pathway">
    <text evidence="2 15">Porphyrin-containing compound metabolism; protoporphyrin-IX biosynthesis; protoporphyrinogen-IX from coproporphyrinogen-III (AdoMet route): step 1/1.</text>
</comment>
<dbReference type="InterPro" id="IPR034505">
    <property type="entry name" value="Coproporphyrinogen-III_oxidase"/>
</dbReference>
<feature type="binding site" evidence="16">
    <location>
        <position position="242"/>
    </location>
    <ligand>
        <name>S-adenosyl-L-methionine</name>
        <dbReference type="ChEBI" id="CHEBI:59789"/>
        <label>2</label>
    </ligand>
</feature>
<comment type="subcellular location">
    <subcellularLocation>
        <location evidence="1 15">Cytoplasm</location>
    </subcellularLocation>
</comment>
<dbReference type="OrthoDB" id="9808022at2"/>
<dbReference type="Gene3D" id="3.80.30.20">
    <property type="entry name" value="tm_1862 like domain"/>
    <property type="match status" value="1"/>
</dbReference>
<evidence type="ECO:0000313" key="20">
    <source>
        <dbReference type="Proteomes" id="UP000181897"/>
    </source>
</evidence>
<evidence type="ECO:0000259" key="18">
    <source>
        <dbReference type="PROSITE" id="PS51918"/>
    </source>
</evidence>
<evidence type="ECO:0000256" key="4">
    <source>
        <dbReference type="ARBA" id="ARBA00011245"/>
    </source>
</evidence>
<keyword evidence="10 15" id="KW-0408">Iron</keyword>
<dbReference type="InterPro" id="IPR006638">
    <property type="entry name" value="Elp3/MiaA/NifB-like_rSAM"/>
</dbReference>
<feature type="binding site" evidence="17">
    <location>
        <position position="67"/>
    </location>
    <ligand>
        <name>[4Fe-4S] cluster</name>
        <dbReference type="ChEBI" id="CHEBI:49883"/>
        <note>4Fe-4S-S-AdoMet</note>
    </ligand>
</feature>
<keyword evidence="12 15" id="KW-0627">Porphyrin biosynthesis</keyword>
<keyword evidence="8 15" id="KW-0479">Metal-binding</keyword>
<dbReference type="SFLD" id="SFLDG01065">
    <property type="entry name" value="anaerobic_coproporphyrinogen-I"/>
    <property type="match status" value="1"/>
</dbReference>
<evidence type="ECO:0000256" key="12">
    <source>
        <dbReference type="ARBA" id="ARBA00023244"/>
    </source>
</evidence>
<keyword evidence="20" id="KW-1185">Reference proteome</keyword>
<feature type="binding site" evidence="16">
    <location>
        <position position="208"/>
    </location>
    <ligand>
        <name>S-adenosyl-L-methionine</name>
        <dbReference type="ChEBI" id="CHEBI:59789"/>
        <label>2</label>
    </ligand>
</feature>
<dbReference type="InterPro" id="IPR004558">
    <property type="entry name" value="Coprogen_oxidase_HemN"/>
</dbReference>
<dbReference type="Proteomes" id="UP000181897">
    <property type="component" value="Chromosome"/>
</dbReference>
<evidence type="ECO:0000256" key="6">
    <source>
        <dbReference type="ARBA" id="ARBA00022490"/>
    </source>
</evidence>
<evidence type="ECO:0000256" key="3">
    <source>
        <dbReference type="ARBA" id="ARBA00005493"/>
    </source>
</evidence>
<dbReference type="RefSeq" id="WP_071970181.1">
    <property type="nucleotide sequence ID" value="NZ_CP018076.1"/>
</dbReference>
<keyword evidence="11 15" id="KW-0411">Iron-sulfur</keyword>
<organism evidence="19 20">
    <name type="scientific">Sulfitobacter alexandrii</name>
    <dbReference type="NCBI Taxonomy" id="1917485"/>
    <lineage>
        <taxon>Bacteria</taxon>
        <taxon>Pseudomonadati</taxon>
        <taxon>Pseudomonadota</taxon>
        <taxon>Alphaproteobacteria</taxon>
        <taxon>Rhodobacterales</taxon>
        <taxon>Roseobacteraceae</taxon>
        <taxon>Sulfitobacter</taxon>
    </lineage>
</organism>
<dbReference type="InterPro" id="IPR023404">
    <property type="entry name" value="rSAM_horseshoe"/>
</dbReference>
<dbReference type="UniPathway" id="UPA00251">
    <property type="reaction ID" value="UER00323"/>
</dbReference>
<feature type="binding site" evidence="16">
    <location>
        <position position="111"/>
    </location>
    <ligand>
        <name>S-adenosyl-L-methionine</name>
        <dbReference type="ChEBI" id="CHEBI:59789"/>
        <label>1</label>
    </ligand>
</feature>
<evidence type="ECO:0000256" key="7">
    <source>
        <dbReference type="ARBA" id="ARBA00022691"/>
    </source>
</evidence>
<accession>A0A1J0WDW6</accession>
<evidence type="ECO:0000256" key="17">
    <source>
        <dbReference type="PIRSR" id="PIRSR000167-2"/>
    </source>
</evidence>
<evidence type="ECO:0000256" key="16">
    <source>
        <dbReference type="PIRSR" id="PIRSR000167-1"/>
    </source>
</evidence>
<dbReference type="PANTHER" id="PTHR13932">
    <property type="entry name" value="COPROPORPHYRINIGEN III OXIDASE"/>
    <property type="match status" value="1"/>
</dbReference>
<dbReference type="SUPFAM" id="SSF102114">
    <property type="entry name" value="Radical SAM enzymes"/>
    <property type="match status" value="1"/>
</dbReference>
<dbReference type="InterPro" id="IPR058240">
    <property type="entry name" value="rSAM_sf"/>
</dbReference>
<dbReference type="NCBIfam" id="TIGR00538">
    <property type="entry name" value="hemN"/>
    <property type="match status" value="1"/>
</dbReference>
<proteinExistence type="inferred from homology"/>
<evidence type="ECO:0000256" key="8">
    <source>
        <dbReference type="ARBA" id="ARBA00022723"/>
    </source>
</evidence>
<protein>
    <recommendedName>
        <fullName evidence="15">Coproporphyrinogen-III oxidase</fullName>
        <ecNumber evidence="15">1.3.98.3</ecNumber>
    </recommendedName>
</protein>
<dbReference type="PANTHER" id="PTHR13932:SF6">
    <property type="entry name" value="OXYGEN-INDEPENDENT COPROPORPHYRINOGEN III OXIDASE"/>
    <property type="match status" value="1"/>
</dbReference>
<reference evidence="19 20" key="1">
    <citation type="submission" date="2016-11" db="EMBL/GenBank/DDBJ databases">
        <title>Complete genome sequence of Sulfitobacter sp. AM1-D1, a toxic bacteria associated with marine dinoflagellate Alexandrium minutum in East China Sea.</title>
        <authorList>
            <person name="Yang Q."/>
            <person name="Zhang X."/>
            <person name="Tian X."/>
        </authorList>
    </citation>
    <scope>NUCLEOTIDE SEQUENCE [LARGE SCALE GENOMIC DNA]</scope>
    <source>
        <strain evidence="19 20">AM1-D1</strain>
    </source>
</reference>
<feature type="binding site" evidence="16">
    <location>
        <begin position="112"/>
        <end position="113"/>
    </location>
    <ligand>
        <name>S-adenosyl-L-methionine</name>
        <dbReference type="ChEBI" id="CHEBI:59789"/>
        <label>2</label>
    </ligand>
</feature>
<keyword evidence="5 15" id="KW-0004">4Fe-4S</keyword>
<feature type="binding site" evidence="16">
    <location>
        <position position="328"/>
    </location>
    <ligand>
        <name>S-adenosyl-L-methionine</name>
        <dbReference type="ChEBI" id="CHEBI:59789"/>
        <label>1</label>
    </ligand>
</feature>
<dbReference type="STRING" id="1917485.BOO69_03020"/>
<evidence type="ECO:0000256" key="2">
    <source>
        <dbReference type="ARBA" id="ARBA00004785"/>
    </source>
</evidence>
<evidence type="ECO:0000256" key="10">
    <source>
        <dbReference type="ARBA" id="ARBA00023004"/>
    </source>
</evidence>
<gene>
    <name evidence="19" type="ORF">BOO69_03020</name>
</gene>
<dbReference type="EC" id="1.3.98.3" evidence="15"/>
<evidence type="ECO:0000256" key="5">
    <source>
        <dbReference type="ARBA" id="ARBA00022485"/>
    </source>
</evidence>
<feature type="binding site" evidence="17">
    <location>
        <position position="60"/>
    </location>
    <ligand>
        <name>[4Fe-4S] cluster</name>
        <dbReference type="ChEBI" id="CHEBI:49883"/>
        <note>4Fe-4S-S-AdoMet</note>
    </ligand>
</feature>
<keyword evidence="7 15" id="KW-0949">S-adenosyl-L-methionine</keyword>
<dbReference type="GO" id="GO:0051539">
    <property type="term" value="F:4 iron, 4 sulfur cluster binding"/>
    <property type="evidence" value="ECO:0007669"/>
    <property type="project" value="UniProtKB-KW"/>
</dbReference>
<dbReference type="SFLD" id="SFLDS00029">
    <property type="entry name" value="Radical_SAM"/>
    <property type="match status" value="1"/>
</dbReference>
<dbReference type="GO" id="GO:0006782">
    <property type="term" value="P:protoporphyrinogen IX biosynthetic process"/>
    <property type="evidence" value="ECO:0007669"/>
    <property type="project" value="UniProtKB-UniPathway"/>
</dbReference>
<feature type="domain" description="Radical SAM core" evidence="18">
    <location>
        <begin position="45"/>
        <end position="282"/>
    </location>
</feature>
<dbReference type="GO" id="GO:0005737">
    <property type="term" value="C:cytoplasm"/>
    <property type="evidence" value="ECO:0007669"/>
    <property type="project" value="UniProtKB-SubCell"/>
</dbReference>
<evidence type="ECO:0000256" key="1">
    <source>
        <dbReference type="ARBA" id="ARBA00004496"/>
    </source>
</evidence>
<comment type="cofactor">
    <cofactor evidence="15 17">
        <name>[4Fe-4S] cluster</name>
        <dbReference type="ChEBI" id="CHEBI:49883"/>
    </cofactor>
    <text evidence="15 17">Binds 1 [4Fe-4S] cluster. The cluster is coordinated with 3 cysteines and an exchangeable S-adenosyl-L-methionine.</text>
</comment>
<evidence type="ECO:0000256" key="9">
    <source>
        <dbReference type="ARBA" id="ARBA00023002"/>
    </source>
</evidence>
<dbReference type="PIRSF" id="PIRSF000167">
    <property type="entry name" value="HemN"/>
    <property type="match status" value="1"/>
</dbReference>
<feature type="binding site" evidence="16">
    <location>
        <begin position="66"/>
        <end position="68"/>
    </location>
    <ligand>
        <name>S-adenosyl-L-methionine</name>
        <dbReference type="ChEBI" id="CHEBI:59789"/>
        <label>2</label>
    </ligand>
</feature>
<name>A0A1J0WDW6_9RHOB</name>
<feature type="binding site" evidence="16">
    <location>
        <position position="54"/>
    </location>
    <ligand>
        <name>S-adenosyl-L-methionine</name>
        <dbReference type="ChEBI" id="CHEBI:59789"/>
        <label>1</label>
    </ligand>
</feature>
<dbReference type="Pfam" id="PF04055">
    <property type="entry name" value="Radical_SAM"/>
    <property type="match status" value="1"/>
</dbReference>
<evidence type="ECO:0000313" key="19">
    <source>
        <dbReference type="EMBL" id="APE42500.1"/>
    </source>
</evidence>
<comment type="subunit">
    <text evidence="4">Monomer.</text>
</comment>
<feature type="binding site" evidence="16">
    <location>
        <position position="144"/>
    </location>
    <ligand>
        <name>S-adenosyl-L-methionine</name>
        <dbReference type="ChEBI" id="CHEBI:59789"/>
        <label>1</label>
    </ligand>
</feature>
<keyword evidence="6 15" id="KW-0963">Cytoplasm</keyword>
<sequence length="451" mass="50065">MQSIDSLRRHGLFDARVPRYTSYPPANHFEDGFGQRHQAEWLATVPQGDDVSVYVHIPFCKRLCWFCACRTQGTATLRPVDAYVAILLREIETVRRMLPEGMRMGRLHLGGGTPTILSSETMSRLLDALFAAFERSAEFEFSVEIDPTEASDELLNLLISRGMNRASVGVQDFAEEVQNAIGRSQSLAQTRHVIDLMRAGGVASLNLDLLYGLPHQTSRTFGQTLRHVARIRPDRLAIYGYAHVPWMSKRQVMIKADALPDNETRFDLAAQAQDAFLKEGYDSIGIDHFALPTDSLARAAAAGRLRRNFQGYTDDCSETLIGLGASAISRFAQGYLQNATATSAYQDRVTTGGLAAHKGYGMTAQDVLIARIVEDLMCRFVYDEAGLRERFPDQADLIHRTGVSLMTRFSDVFYIGRDGLEMRSHARPLVRVIASHVDTFASDATAHSAAI</sequence>
<dbReference type="PROSITE" id="PS51918">
    <property type="entry name" value="RADICAL_SAM"/>
    <property type="match status" value="1"/>
</dbReference>
<dbReference type="EMBL" id="CP018076">
    <property type="protein sequence ID" value="APE42500.1"/>
    <property type="molecule type" value="Genomic_DNA"/>
</dbReference>
<dbReference type="KEGG" id="suam:BOO69_03020"/>
<comment type="catalytic activity">
    <reaction evidence="14 15">
        <text>coproporphyrinogen III + 2 S-adenosyl-L-methionine = protoporphyrinogen IX + 2 5'-deoxyadenosine + 2 L-methionine + 2 CO2</text>
        <dbReference type="Rhea" id="RHEA:15425"/>
        <dbReference type="ChEBI" id="CHEBI:16526"/>
        <dbReference type="ChEBI" id="CHEBI:17319"/>
        <dbReference type="ChEBI" id="CHEBI:57307"/>
        <dbReference type="ChEBI" id="CHEBI:57309"/>
        <dbReference type="ChEBI" id="CHEBI:57844"/>
        <dbReference type="ChEBI" id="CHEBI:59789"/>
        <dbReference type="EC" id="1.3.98.3"/>
    </reaction>
</comment>
<feature type="binding site" evidence="16">
    <location>
        <position position="171"/>
    </location>
    <ligand>
        <name>S-adenosyl-L-methionine</name>
        <dbReference type="ChEBI" id="CHEBI:59789"/>
        <label>2</label>
    </ligand>
</feature>
<evidence type="ECO:0000256" key="14">
    <source>
        <dbReference type="ARBA" id="ARBA00048321"/>
    </source>
</evidence>
<dbReference type="GO" id="GO:0004109">
    <property type="term" value="F:coproporphyrinogen oxidase activity"/>
    <property type="evidence" value="ECO:0007669"/>
    <property type="project" value="InterPro"/>
</dbReference>
<evidence type="ECO:0000256" key="15">
    <source>
        <dbReference type="PIRNR" id="PIRNR000167"/>
    </source>
</evidence>
<dbReference type="GO" id="GO:0046872">
    <property type="term" value="F:metal ion binding"/>
    <property type="evidence" value="ECO:0007669"/>
    <property type="project" value="UniProtKB-KW"/>
</dbReference>
<evidence type="ECO:0000256" key="13">
    <source>
        <dbReference type="ARBA" id="ARBA00024295"/>
    </source>
</evidence>
<dbReference type="InterPro" id="IPR007197">
    <property type="entry name" value="rSAM"/>
</dbReference>
<dbReference type="AlphaFoldDB" id="A0A1J0WDW6"/>
<dbReference type="SMART" id="SM00729">
    <property type="entry name" value="Elp3"/>
    <property type="match status" value="1"/>
</dbReference>